<protein>
    <recommendedName>
        <fullName evidence="3">SRPBCC domain-containing protein</fullName>
    </recommendedName>
</protein>
<dbReference type="Gene3D" id="3.30.530.20">
    <property type="match status" value="1"/>
</dbReference>
<dbReference type="EMBL" id="JADCTT010000001">
    <property type="protein sequence ID" value="KAF9759905.1"/>
    <property type="molecule type" value="Genomic_DNA"/>
</dbReference>
<name>A0A8H7TUI6_BIOOC</name>
<dbReference type="AlphaFoldDB" id="A0A8H7TUI6"/>
<dbReference type="SUPFAM" id="SSF55961">
    <property type="entry name" value="Bet v1-like"/>
    <property type="match status" value="1"/>
</dbReference>
<dbReference type="PANTHER" id="PTHR36166">
    <property type="entry name" value="CHROMOSOME 9, WHOLE GENOME SHOTGUN SEQUENCE"/>
    <property type="match status" value="1"/>
</dbReference>
<proteinExistence type="predicted"/>
<dbReference type="PANTHER" id="PTHR36166:SF1">
    <property type="entry name" value="SRPBCC DOMAIN-CONTAINING PROTEIN"/>
    <property type="match status" value="1"/>
</dbReference>
<organism evidence="1 2">
    <name type="scientific">Bionectria ochroleuca</name>
    <name type="common">Gliocladium roseum</name>
    <dbReference type="NCBI Taxonomy" id="29856"/>
    <lineage>
        <taxon>Eukaryota</taxon>
        <taxon>Fungi</taxon>
        <taxon>Dikarya</taxon>
        <taxon>Ascomycota</taxon>
        <taxon>Pezizomycotina</taxon>
        <taxon>Sordariomycetes</taxon>
        <taxon>Hypocreomycetidae</taxon>
        <taxon>Hypocreales</taxon>
        <taxon>Bionectriaceae</taxon>
        <taxon>Clonostachys</taxon>
    </lineage>
</organism>
<dbReference type="Proteomes" id="UP000616885">
    <property type="component" value="Unassembled WGS sequence"/>
</dbReference>
<comment type="caution">
    <text evidence="1">The sequence shown here is derived from an EMBL/GenBank/DDBJ whole genome shotgun (WGS) entry which is preliminary data.</text>
</comment>
<evidence type="ECO:0000313" key="1">
    <source>
        <dbReference type="EMBL" id="KAF9759905.1"/>
    </source>
</evidence>
<reference evidence="1" key="1">
    <citation type="submission" date="2020-10" db="EMBL/GenBank/DDBJ databases">
        <title>High-Quality Genome Resource of Clonostachys rosea strain S41 by Oxford Nanopore Long-Read Sequencing.</title>
        <authorList>
            <person name="Wang H."/>
        </authorList>
    </citation>
    <scope>NUCLEOTIDE SEQUENCE</scope>
    <source>
        <strain evidence="1">S41</strain>
    </source>
</reference>
<evidence type="ECO:0000313" key="2">
    <source>
        <dbReference type="Proteomes" id="UP000616885"/>
    </source>
</evidence>
<gene>
    <name evidence="1" type="ORF">IM811_001599</name>
</gene>
<dbReference type="CDD" id="cd07822">
    <property type="entry name" value="SRPBCC_4"/>
    <property type="match status" value="1"/>
</dbReference>
<dbReference type="InterPro" id="IPR019587">
    <property type="entry name" value="Polyketide_cyclase/dehydratase"/>
</dbReference>
<dbReference type="InterPro" id="IPR023393">
    <property type="entry name" value="START-like_dom_sf"/>
</dbReference>
<accession>A0A8H7TUI6</accession>
<sequence>MGKVEVYAQIDIAASPDAVRKVFLDFARYNEWQKGWDITLMDSTKTQSDLEVGDRLRVAMHGMVFRPYVEENSPERFTWTGSIPILLSGQHSFLFNPSKEIVGGTTFIQTENFGGALAVMYSPFAKKEPAPSPNWEAFNAALKQEAEKRYPLV</sequence>
<evidence type="ECO:0008006" key="3">
    <source>
        <dbReference type="Google" id="ProtNLM"/>
    </source>
</evidence>
<dbReference type="Pfam" id="PF10604">
    <property type="entry name" value="Polyketide_cyc2"/>
    <property type="match status" value="1"/>
</dbReference>